<dbReference type="Proteomes" id="UP000270468">
    <property type="component" value="Unassembled WGS sequence"/>
</dbReference>
<evidence type="ECO:0000259" key="3">
    <source>
        <dbReference type="Pfam" id="PF18705"/>
    </source>
</evidence>
<dbReference type="RefSeq" id="WP_124069172.1">
    <property type="nucleotide sequence ID" value="NZ_CBCRXF010000020.1"/>
</dbReference>
<dbReference type="AlphaFoldDB" id="A0A3P5WLG7"/>
<feature type="domain" description="DUF5643" evidence="3">
    <location>
        <begin position="219"/>
        <end position="334"/>
    </location>
</feature>
<dbReference type="Gene3D" id="2.60.40.1640">
    <property type="entry name" value="Conserved domain protein"/>
    <property type="match status" value="1"/>
</dbReference>
<dbReference type="Pfam" id="PF18705">
    <property type="entry name" value="DUF5643"/>
    <property type="match status" value="1"/>
</dbReference>
<sequence length="341" mass="37832">MTNSYKDWLDLDIENIEPMNLSDSKKASIKNDILATRKKKKLVRLRHLLAASIIVVSTVATIGFTFPTLAAQIPFLQNIISYFNDEDTIYENYGDFATDISQLQTSNGVSVMIENAVFDGTSLTVSYAVETEIDLGTSPRMSTSFDIKGASGMGATGSLQKISDSTYVGLERITPHFNKAVPDELEVSWQPLAFKDYNANTEVKGDWQFNFKLPELDSKLQLINQSVTNHGVTMLINSFEKNGMSTVIRYEQFVEADILKQWPNVIIQFDAIQDNLGNTYIVEGNGGKSTDDGLSYKLSGTIKSLDPNAQSLKIVPTIYFSLGSGKGMETKEMEPILIDLR</sequence>
<dbReference type="Pfam" id="PF13786">
    <property type="entry name" value="DUF4179"/>
    <property type="match status" value="1"/>
</dbReference>
<reference evidence="4 5" key="1">
    <citation type="submission" date="2018-11" db="EMBL/GenBank/DDBJ databases">
        <authorList>
            <person name="Criscuolo A."/>
        </authorList>
    </citation>
    <scope>NUCLEOTIDE SEQUENCE [LARGE SCALE GENOMIC DNA]</scope>
    <source>
        <strain evidence="4">ATB-66</strain>
    </source>
</reference>
<evidence type="ECO:0000256" key="1">
    <source>
        <dbReference type="SAM" id="Phobius"/>
    </source>
</evidence>
<evidence type="ECO:0000313" key="5">
    <source>
        <dbReference type="Proteomes" id="UP000270468"/>
    </source>
</evidence>
<dbReference type="InterPro" id="IPR040680">
    <property type="entry name" value="DUF5643"/>
</dbReference>
<keyword evidence="1" id="KW-0812">Transmembrane</keyword>
<keyword evidence="1" id="KW-1133">Transmembrane helix</keyword>
<dbReference type="OrthoDB" id="2541898at2"/>
<keyword evidence="5" id="KW-1185">Reference proteome</keyword>
<protein>
    <recommendedName>
        <fullName evidence="6">DUF4179 domain-containing protein</fullName>
    </recommendedName>
</protein>
<organism evidence="4 5">
    <name type="scientific">Filibacter tadaridae</name>
    <dbReference type="NCBI Taxonomy" id="2483811"/>
    <lineage>
        <taxon>Bacteria</taxon>
        <taxon>Bacillati</taxon>
        <taxon>Bacillota</taxon>
        <taxon>Bacilli</taxon>
        <taxon>Bacillales</taxon>
        <taxon>Caryophanaceae</taxon>
        <taxon>Filibacter</taxon>
    </lineage>
</organism>
<feature type="domain" description="DUF4179" evidence="2">
    <location>
        <begin position="44"/>
        <end position="130"/>
    </location>
</feature>
<gene>
    <name evidence="4" type="ORF">FILTAD_00731</name>
</gene>
<evidence type="ECO:0000313" key="4">
    <source>
        <dbReference type="EMBL" id="VDC22385.1"/>
    </source>
</evidence>
<accession>A0A3P5WLG7</accession>
<proteinExistence type="predicted"/>
<name>A0A3P5WLG7_9BACL</name>
<evidence type="ECO:0000259" key="2">
    <source>
        <dbReference type="Pfam" id="PF13786"/>
    </source>
</evidence>
<evidence type="ECO:0008006" key="6">
    <source>
        <dbReference type="Google" id="ProtNLM"/>
    </source>
</evidence>
<dbReference type="InterPro" id="IPR025436">
    <property type="entry name" value="DUF4179"/>
</dbReference>
<keyword evidence="1" id="KW-0472">Membrane</keyword>
<feature type="transmembrane region" description="Helical" evidence="1">
    <location>
        <begin position="48"/>
        <end position="70"/>
    </location>
</feature>
<dbReference type="Gene3D" id="2.60.40.1630">
    <property type="entry name" value="bacillus anthracis domain"/>
    <property type="match status" value="1"/>
</dbReference>
<dbReference type="EMBL" id="UXAV01000021">
    <property type="protein sequence ID" value="VDC22385.1"/>
    <property type="molecule type" value="Genomic_DNA"/>
</dbReference>